<name>A0ABD2YIS5_9GENT</name>
<evidence type="ECO:0000313" key="2">
    <source>
        <dbReference type="Proteomes" id="UP001630127"/>
    </source>
</evidence>
<evidence type="ECO:0000313" key="1">
    <source>
        <dbReference type="EMBL" id="KAL3507276.1"/>
    </source>
</evidence>
<sequence length="171" mass="18437">MVISAMAALQSLTGAQPTSHMPKSFVDVVSSKLAELKEKQWKPKGLLLHNDTIKTLEKDSPSGLSIKEKSAAPVYVVEKPTVAESLNDLINAVPNQPVKSKIDAQEQCITVPEKLTTLSNVEHVVAAAHSESCELVATLIPNTTREDAVVVPGSDCPRQVKFRSVQAVCNR</sequence>
<reference evidence="1 2" key="1">
    <citation type="submission" date="2024-11" db="EMBL/GenBank/DDBJ databases">
        <title>A near-complete genome assembly of Cinchona calisaya.</title>
        <authorList>
            <person name="Lian D.C."/>
            <person name="Zhao X.W."/>
            <person name="Wei L."/>
        </authorList>
    </citation>
    <scope>NUCLEOTIDE SEQUENCE [LARGE SCALE GENOMIC DNA]</scope>
    <source>
        <tissue evidence="1">Nenye</tissue>
    </source>
</reference>
<dbReference type="EMBL" id="JBJUIK010000013">
    <property type="protein sequence ID" value="KAL3507276.1"/>
    <property type="molecule type" value="Genomic_DNA"/>
</dbReference>
<dbReference type="AlphaFoldDB" id="A0ABD2YIS5"/>
<comment type="caution">
    <text evidence="1">The sequence shown here is derived from an EMBL/GenBank/DDBJ whole genome shotgun (WGS) entry which is preliminary data.</text>
</comment>
<keyword evidence="2" id="KW-1185">Reference proteome</keyword>
<dbReference type="Proteomes" id="UP001630127">
    <property type="component" value="Unassembled WGS sequence"/>
</dbReference>
<organism evidence="1 2">
    <name type="scientific">Cinchona calisaya</name>
    <dbReference type="NCBI Taxonomy" id="153742"/>
    <lineage>
        <taxon>Eukaryota</taxon>
        <taxon>Viridiplantae</taxon>
        <taxon>Streptophyta</taxon>
        <taxon>Embryophyta</taxon>
        <taxon>Tracheophyta</taxon>
        <taxon>Spermatophyta</taxon>
        <taxon>Magnoliopsida</taxon>
        <taxon>eudicotyledons</taxon>
        <taxon>Gunneridae</taxon>
        <taxon>Pentapetalae</taxon>
        <taxon>asterids</taxon>
        <taxon>lamiids</taxon>
        <taxon>Gentianales</taxon>
        <taxon>Rubiaceae</taxon>
        <taxon>Cinchonoideae</taxon>
        <taxon>Cinchoneae</taxon>
        <taxon>Cinchona</taxon>
    </lineage>
</organism>
<accession>A0ABD2YIS5</accession>
<protein>
    <submittedName>
        <fullName evidence="1">Uncharacterized protein</fullName>
    </submittedName>
</protein>
<gene>
    <name evidence="1" type="ORF">ACH5RR_032658</name>
</gene>
<proteinExistence type="predicted"/>